<dbReference type="SUPFAM" id="SSF52087">
    <property type="entry name" value="CRAL/TRIO domain"/>
    <property type="match status" value="1"/>
</dbReference>
<dbReference type="InterPro" id="IPR052578">
    <property type="entry name" value="PI_Transfer_CRAL-TRIO"/>
</dbReference>
<dbReference type="PROSITE" id="PS50191">
    <property type="entry name" value="CRAL_TRIO"/>
    <property type="match status" value="1"/>
</dbReference>
<dbReference type="eggNOG" id="KOG1470">
    <property type="taxonomic scope" value="Eukaryota"/>
</dbReference>
<dbReference type="STRING" id="578462.A0A0L0SMU3"/>
<dbReference type="InterPro" id="IPR036273">
    <property type="entry name" value="CRAL/TRIO_N_dom_sf"/>
</dbReference>
<accession>A0A0L0SMU3</accession>
<dbReference type="VEuPathDB" id="FungiDB:AMAG_08874"/>
<dbReference type="Proteomes" id="UP000054350">
    <property type="component" value="Unassembled WGS sequence"/>
</dbReference>
<proteinExistence type="predicted"/>
<evidence type="ECO:0000259" key="2">
    <source>
        <dbReference type="PROSITE" id="PS50191"/>
    </source>
</evidence>
<feature type="domain" description="CRAL-TRIO" evidence="2">
    <location>
        <begin position="117"/>
        <end position="298"/>
    </location>
</feature>
<dbReference type="PANTHER" id="PTHR45824:SF29">
    <property type="entry name" value="GH16843P"/>
    <property type="match status" value="1"/>
</dbReference>
<feature type="compositionally biased region" description="Low complexity" evidence="1">
    <location>
        <begin position="304"/>
        <end position="321"/>
    </location>
</feature>
<dbReference type="InterPro" id="IPR001251">
    <property type="entry name" value="CRAL-TRIO_dom"/>
</dbReference>
<dbReference type="PANTHER" id="PTHR45824">
    <property type="entry name" value="GH16843P"/>
    <property type="match status" value="1"/>
</dbReference>
<gene>
    <name evidence="3" type="ORF">AMAG_08874</name>
</gene>
<evidence type="ECO:0000313" key="3">
    <source>
        <dbReference type="EMBL" id="KNE63802.1"/>
    </source>
</evidence>
<dbReference type="SUPFAM" id="SSF46938">
    <property type="entry name" value="CRAL/TRIO N-terminal domain"/>
    <property type="match status" value="1"/>
</dbReference>
<organism evidence="3 4">
    <name type="scientific">Allomyces macrogynus (strain ATCC 38327)</name>
    <name type="common">Allomyces javanicus var. macrogynus</name>
    <dbReference type="NCBI Taxonomy" id="578462"/>
    <lineage>
        <taxon>Eukaryota</taxon>
        <taxon>Fungi</taxon>
        <taxon>Fungi incertae sedis</taxon>
        <taxon>Blastocladiomycota</taxon>
        <taxon>Blastocladiomycetes</taxon>
        <taxon>Blastocladiales</taxon>
        <taxon>Blastocladiaceae</taxon>
        <taxon>Allomyces</taxon>
    </lineage>
</organism>
<dbReference type="EMBL" id="GG745343">
    <property type="protein sequence ID" value="KNE63802.1"/>
    <property type="molecule type" value="Genomic_DNA"/>
</dbReference>
<dbReference type="OrthoDB" id="75724at2759"/>
<feature type="region of interest" description="Disordered" evidence="1">
    <location>
        <begin position="273"/>
        <end position="292"/>
    </location>
</feature>
<name>A0A0L0SMU3_ALLM3</name>
<dbReference type="InterPro" id="IPR036865">
    <property type="entry name" value="CRAL-TRIO_dom_sf"/>
</dbReference>
<evidence type="ECO:0000256" key="1">
    <source>
        <dbReference type="SAM" id="MobiDB-lite"/>
    </source>
</evidence>
<dbReference type="AlphaFoldDB" id="A0A0L0SMU3"/>
<dbReference type="GO" id="GO:0008526">
    <property type="term" value="F:phosphatidylinositol transfer activity"/>
    <property type="evidence" value="ECO:0007669"/>
    <property type="project" value="TreeGrafter"/>
</dbReference>
<dbReference type="CDD" id="cd00170">
    <property type="entry name" value="SEC14"/>
    <property type="match status" value="1"/>
</dbReference>
<dbReference type="Gene3D" id="3.40.525.10">
    <property type="entry name" value="CRAL-TRIO lipid binding domain"/>
    <property type="match status" value="1"/>
</dbReference>
<feature type="compositionally biased region" description="Pro residues" evidence="1">
    <location>
        <begin position="322"/>
        <end position="331"/>
    </location>
</feature>
<dbReference type="SMART" id="SM00516">
    <property type="entry name" value="SEC14"/>
    <property type="match status" value="1"/>
</dbReference>
<protein>
    <recommendedName>
        <fullName evidence="2">CRAL-TRIO domain-containing protein</fullName>
    </recommendedName>
</protein>
<reference evidence="4" key="2">
    <citation type="submission" date="2009-11" db="EMBL/GenBank/DDBJ databases">
        <title>The Genome Sequence of Allomyces macrogynus strain ATCC 38327.</title>
        <authorList>
            <consortium name="The Broad Institute Genome Sequencing Platform"/>
            <person name="Russ C."/>
            <person name="Cuomo C."/>
            <person name="Shea T."/>
            <person name="Young S.K."/>
            <person name="Zeng Q."/>
            <person name="Koehrsen M."/>
            <person name="Haas B."/>
            <person name="Borodovsky M."/>
            <person name="Guigo R."/>
            <person name="Alvarado L."/>
            <person name="Berlin A."/>
            <person name="Borenstein D."/>
            <person name="Chen Z."/>
            <person name="Engels R."/>
            <person name="Freedman E."/>
            <person name="Gellesch M."/>
            <person name="Goldberg J."/>
            <person name="Griggs A."/>
            <person name="Gujja S."/>
            <person name="Heiman D."/>
            <person name="Hepburn T."/>
            <person name="Howarth C."/>
            <person name="Jen D."/>
            <person name="Larson L."/>
            <person name="Lewis B."/>
            <person name="Mehta T."/>
            <person name="Park D."/>
            <person name="Pearson M."/>
            <person name="Roberts A."/>
            <person name="Saif S."/>
            <person name="Shenoy N."/>
            <person name="Sisk P."/>
            <person name="Stolte C."/>
            <person name="Sykes S."/>
            <person name="Walk T."/>
            <person name="White J."/>
            <person name="Yandava C."/>
            <person name="Burger G."/>
            <person name="Gray M.W."/>
            <person name="Holland P.W.H."/>
            <person name="King N."/>
            <person name="Lang F.B.F."/>
            <person name="Roger A.J."/>
            <person name="Ruiz-Trillo I."/>
            <person name="Lander E."/>
            <person name="Nusbaum C."/>
        </authorList>
    </citation>
    <scope>NUCLEOTIDE SEQUENCE [LARGE SCALE GENOMIC DNA]</scope>
    <source>
        <strain evidence="4">ATCC 38327</strain>
    </source>
</reference>
<reference evidence="3 4" key="1">
    <citation type="submission" date="2009-11" db="EMBL/GenBank/DDBJ databases">
        <title>Annotation of Allomyces macrogynus ATCC 38327.</title>
        <authorList>
            <consortium name="The Broad Institute Genome Sequencing Platform"/>
            <person name="Russ C."/>
            <person name="Cuomo C."/>
            <person name="Burger G."/>
            <person name="Gray M.W."/>
            <person name="Holland P.W.H."/>
            <person name="King N."/>
            <person name="Lang F.B.F."/>
            <person name="Roger A.J."/>
            <person name="Ruiz-Trillo I."/>
            <person name="Young S.K."/>
            <person name="Zeng Q."/>
            <person name="Gargeya S."/>
            <person name="Fitzgerald M."/>
            <person name="Haas B."/>
            <person name="Abouelleil A."/>
            <person name="Alvarado L."/>
            <person name="Arachchi H.M."/>
            <person name="Berlin A."/>
            <person name="Chapman S.B."/>
            <person name="Gearin G."/>
            <person name="Goldberg J."/>
            <person name="Griggs A."/>
            <person name="Gujja S."/>
            <person name="Hansen M."/>
            <person name="Heiman D."/>
            <person name="Howarth C."/>
            <person name="Larimer J."/>
            <person name="Lui A."/>
            <person name="MacDonald P.J.P."/>
            <person name="McCowen C."/>
            <person name="Montmayeur A."/>
            <person name="Murphy C."/>
            <person name="Neiman D."/>
            <person name="Pearson M."/>
            <person name="Priest M."/>
            <person name="Roberts A."/>
            <person name="Saif S."/>
            <person name="Shea T."/>
            <person name="Sisk P."/>
            <person name="Stolte C."/>
            <person name="Sykes S."/>
            <person name="Wortman J."/>
            <person name="Nusbaum C."/>
            <person name="Birren B."/>
        </authorList>
    </citation>
    <scope>NUCLEOTIDE SEQUENCE [LARGE SCALE GENOMIC DNA]</scope>
    <source>
        <strain evidence="3 4">ATCC 38327</strain>
    </source>
</reference>
<dbReference type="Pfam" id="PF00650">
    <property type="entry name" value="CRAL_TRIO"/>
    <property type="match status" value="1"/>
</dbReference>
<evidence type="ECO:0000313" key="4">
    <source>
        <dbReference type="Proteomes" id="UP000054350"/>
    </source>
</evidence>
<keyword evidence="4" id="KW-1185">Reference proteome</keyword>
<feature type="region of interest" description="Disordered" evidence="1">
    <location>
        <begin position="303"/>
        <end position="340"/>
    </location>
</feature>
<sequence length="402" mass="43295">MMAATTTPTSAYSGSGPALCVVHHPATTPPAAILDPVAQLDNVQRAALDAVAILISADPSWTPAQRAWADHACILRYLRATQENGVFQPMQAHASLVATLRWRTEFGVDQLLPSDPALRAEGATGKQMVHGRTRGGHPILFLRPRHENSRDEDAQLRYCVFNLELVIRAMPAGVEKLAIVIDFAGMAMSKNPSLSMSRRFATILQAHYPERLFKAFMVQPPWFFAAAWKLVQPFIHPVTRAKVVFVTGDTVATPLASRAASPDRAGVIANGVDEDVSLGDETPSPAPSRGGWSFGGLFGRGRSRSNTASSSISVASSTGSIPTPPTAPAPPGGATNADGTMQAGADALIAEMDLNFLPREYGGRAEVEWDADAYWREVEALWRVTDAEWVEKVQEVEKKGGY</sequence>